<feature type="transmembrane region" description="Helical" evidence="6">
    <location>
        <begin position="113"/>
        <end position="133"/>
    </location>
</feature>
<feature type="transmembrane region" description="Helical" evidence="6">
    <location>
        <begin position="434"/>
        <end position="452"/>
    </location>
</feature>
<dbReference type="EMBL" id="JANAVB010004600">
    <property type="protein sequence ID" value="KAJ6848396.1"/>
    <property type="molecule type" value="Genomic_DNA"/>
</dbReference>
<feature type="transmembrane region" description="Helical" evidence="6">
    <location>
        <begin position="80"/>
        <end position="101"/>
    </location>
</feature>
<dbReference type="CDD" id="cd17416">
    <property type="entry name" value="MFS_NPF1_2"/>
    <property type="match status" value="1"/>
</dbReference>
<feature type="transmembrane region" description="Helical" evidence="6">
    <location>
        <begin position="556"/>
        <end position="577"/>
    </location>
</feature>
<dbReference type="PANTHER" id="PTHR11654">
    <property type="entry name" value="OLIGOPEPTIDE TRANSPORTER-RELATED"/>
    <property type="match status" value="1"/>
</dbReference>
<protein>
    <submittedName>
        <fullName evidence="7">Protein NRT1/ PTR FAMILY 2.13-like</fullName>
    </submittedName>
</protein>
<reference evidence="7" key="2">
    <citation type="submission" date="2023-04" db="EMBL/GenBank/DDBJ databases">
        <authorList>
            <person name="Bruccoleri R.E."/>
            <person name="Oakeley E.J."/>
            <person name="Faust A.-M."/>
            <person name="Dessus-Babus S."/>
            <person name="Altorfer M."/>
            <person name="Burckhardt D."/>
            <person name="Oertli M."/>
            <person name="Naumann U."/>
            <person name="Petersen F."/>
            <person name="Wong J."/>
        </authorList>
    </citation>
    <scope>NUCLEOTIDE SEQUENCE</scope>
    <source>
        <strain evidence="7">GSM-AAB239-AS_SAM_17_03QT</strain>
        <tissue evidence="7">Leaf</tissue>
    </source>
</reference>
<accession>A0AAX6I537</accession>
<evidence type="ECO:0000313" key="7">
    <source>
        <dbReference type="EMBL" id="KAJ6848396.1"/>
    </source>
</evidence>
<sequence>MKSSWLGGVFSRSIKCSPFRRRSAVLTAEESDHEKIRRPGGWKCMPYIIGNEAFEKVAMLGVFVNLTVYLVSHFNMPQVVAANVANIFNGTANFAPLLGAFVSDAYWGRYRTLAYASIATFLGMLVLTLTTVVPELRPPACTTADQLADRCVGPSRAQIGVLVVSMILLTVGAGGIRPCSLPFGVDQFDKSTEQGRRGLASFFSWYYCTSTAAVILALVMVIYIQSSVSWALGLGIPTGLMLVAIVFFFLGTRLYVYVPPAGSVFSGIAQVFVAAYRKRSLSLPAPDNVLLQEENLFSGPVKSDRGSKLPLTLQYRCLNKAAIKCEGEVQEDGSIADPWRLCTVMQVEEAKCLLRIVPIWASGIVCLLALVQQFTFSVLQSMRMDRHIGPHFQVPAALVGTVSMIALVLFVPVYDRLLVPLARRITGTDSGITLLQRQGAGLAVAVLAMAVAGRVEKMRRDSCWAHGGADGVSPLLAMWLAPQLVLMGVAESFNAVGQIEFYNRQFPEHMQTLAGSLFYCTIAAASYVSSFIVAVIQKNTSWLNNNINLGRVENFYYIIGGMGVVNFLYFLVCAHFYHYKGVPEEQKLESEEDAKVVDA</sequence>
<feature type="transmembrane region" description="Helical" evidence="6">
    <location>
        <begin position="230"/>
        <end position="250"/>
    </location>
</feature>
<organism evidence="7 8">
    <name type="scientific">Iris pallida</name>
    <name type="common">Sweet iris</name>
    <dbReference type="NCBI Taxonomy" id="29817"/>
    <lineage>
        <taxon>Eukaryota</taxon>
        <taxon>Viridiplantae</taxon>
        <taxon>Streptophyta</taxon>
        <taxon>Embryophyta</taxon>
        <taxon>Tracheophyta</taxon>
        <taxon>Spermatophyta</taxon>
        <taxon>Magnoliopsida</taxon>
        <taxon>Liliopsida</taxon>
        <taxon>Asparagales</taxon>
        <taxon>Iridaceae</taxon>
        <taxon>Iridoideae</taxon>
        <taxon>Irideae</taxon>
        <taxon>Iris</taxon>
    </lineage>
</organism>
<feature type="transmembrane region" description="Helical" evidence="6">
    <location>
        <begin position="257"/>
        <end position="276"/>
    </location>
</feature>
<keyword evidence="4 6" id="KW-1133">Transmembrane helix</keyword>
<evidence type="ECO:0000256" key="2">
    <source>
        <dbReference type="ARBA" id="ARBA00005982"/>
    </source>
</evidence>
<keyword evidence="5 6" id="KW-0472">Membrane</keyword>
<evidence type="ECO:0000256" key="5">
    <source>
        <dbReference type="ARBA" id="ARBA00023136"/>
    </source>
</evidence>
<feature type="transmembrane region" description="Helical" evidence="6">
    <location>
        <begin position="513"/>
        <end position="536"/>
    </location>
</feature>
<evidence type="ECO:0000256" key="3">
    <source>
        <dbReference type="ARBA" id="ARBA00022692"/>
    </source>
</evidence>
<keyword evidence="8" id="KW-1185">Reference proteome</keyword>
<comment type="similarity">
    <text evidence="2">Belongs to the major facilitator superfamily. Proton-dependent oligopeptide transporter (POT/PTR) (TC 2.A.17) family.</text>
</comment>
<keyword evidence="3 6" id="KW-0812">Transmembrane</keyword>
<feature type="transmembrane region" description="Helical" evidence="6">
    <location>
        <begin position="353"/>
        <end position="371"/>
    </location>
</feature>
<feature type="transmembrane region" description="Helical" evidence="6">
    <location>
        <begin position="198"/>
        <end position="224"/>
    </location>
</feature>
<dbReference type="GO" id="GO:0016020">
    <property type="term" value="C:membrane"/>
    <property type="evidence" value="ECO:0007669"/>
    <property type="project" value="UniProtKB-SubCell"/>
</dbReference>
<dbReference type="Proteomes" id="UP001140949">
    <property type="component" value="Unassembled WGS sequence"/>
</dbReference>
<dbReference type="Gene3D" id="1.20.1250.20">
    <property type="entry name" value="MFS general substrate transporter like domains"/>
    <property type="match status" value="1"/>
</dbReference>
<dbReference type="SUPFAM" id="SSF103473">
    <property type="entry name" value="MFS general substrate transporter"/>
    <property type="match status" value="1"/>
</dbReference>
<dbReference type="InterPro" id="IPR000109">
    <property type="entry name" value="POT_fam"/>
</dbReference>
<proteinExistence type="inferred from homology"/>
<gene>
    <name evidence="7" type="ORF">M6B38_274105</name>
</gene>
<evidence type="ECO:0000256" key="4">
    <source>
        <dbReference type="ARBA" id="ARBA00022989"/>
    </source>
</evidence>
<evidence type="ECO:0000256" key="6">
    <source>
        <dbReference type="SAM" id="Phobius"/>
    </source>
</evidence>
<feature type="transmembrane region" description="Helical" evidence="6">
    <location>
        <begin position="157"/>
        <end position="177"/>
    </location>
</feature>
<evidence type="ECO:0000256" key="1">
    <source>
        <dbReference type="ARBA" id="ARBA00004141"/>
    </source>
</evidence>
<comment type="caution">
    <text evidence="7">The sequence shown here is derived from an EMBL/GenBank/DDBJ whole genome shotgun (WGS) entry which is preliminary data.</text>
</comment>
<evidence type="ECO:0000313" key="8">
    <source>
        <dbReference type="Proteomes" id="UP001140949"/>
    </source>
</evidence>
<feature type="transmembrane region" description="Helical" evidence="6">
    <location>
        <begin position="392"/>
        <end position="414"/>
    </location>
</feature>
<name>A0AAX6I537_IRIPA</name>
<dbReference type="GO" id="GO:0022857">
    <property type="term" value="F:transmembrane transporter activity"/>
    <property type="evidence" value="ECO:0007669"/>
    <property type="project" value="InterPro"/>
</dbReference>
<dbReference type="InterPro" id="IPR036259">
    <property type="entry name" value="MFS_trans_sf"/>
</dbReference>
<dbReference type="AlphaFoldDB" id="A0AAX6I537"/>
<comment type="subcellular location">
    <subcellularLocation>
        <location evidence="1">Membrane</location>
        <topology evidence="1">Multi-pass membrane protein</topology>
    </subcellularLocation>
</comment>
<dbReference type="Pfam" id="PF00854">
    <property type="entry name" value="PTR2"/>
    <property type="match status" value="1"/>
</dbReference>
<reference evidence="7" key="1">
    <citation type="journal article" date="2023" name="GigaByte">
        <title>Genome assembly of the bearded iris, Iris pallida Lam.</title>
        <authorList>
            <person name="Bruccoleri R.E."/>
            <person name="Oakeley E.J."/>
            <person name="Faust A.M.E."/>
            <person name="Altorfer M."/>
            <person name="Dessus-Babus S."/>
            <person name="Burckhardt D."/>
            <person name="Oertli M."/>
            <person name="Naumann U."/>
            <person name="Petersen F."/>
            <person name="Wong J."/>
        </authorList>
    </citation>
    <scope>NUCLEOTIDE SEQUENCE</scope>
    <source>
        <strain evidence="7">GSM-AAB239-AS_SAM_17_03QT</strain>
    </source>
</reference>